<feature type="compositionally biased region" description="Low complexity" evidence="1">
    <location>
        <begin position="60"/>
        <end position="69"/>
    </location>
</feature>
<feature type="compositionally biased region" description="Basic and acidic residues" evidence="1">
    <location>
        <begin position="289"/>
        <end position="306"/>
    </location>
</feature>
<feature type="compositionally biased region" description="Basic and acidic residues" evidence="1">
    <location>
        <begin position="251"/>
        <end position="280"/>
    </location>
</feature>
<dbReference type="AlphaFoldDB" id="A0ABD3RXN5"/>
<feature type="region of interest" description="Disordered" evidence="1">
    <location>
        <begin position="60"/>
        <end position="88"/>
    </location>
</feature>
<proteinExistence type="predicted"/>
<feature type="region of interest" description="Disordered" evidence="1">
    <location>
        <begin position="211"/>
        <end position="306"/>
    </location>
</feature>
<dbReference type="EMBL" id="JALLPB020000123">
    <property type="protein sequence ID" value="KAL3816976.1"/>
    <property type="molecule type" value="Genomic_DNA"/>
</dbReference>
<accession>A0ABD3RXN5</accession>
<reference evidence="2 3" key="1">
    <citation type="submission" date="2024-10" db="EMBL/GenBank/DDBJ databases">
        <title>Updated reference genomes for cyclostephanoid diatoms.</title>
        <authorList>
            <person name="Roberts W.R."/>
            <person name="Alverson A.J."/>
        </authorList>
    </citation>
    <scope>NUCLEOTIDE SEQUENCE [LARGE SCALE GENOMIC DNA]</scope>
    <source>
        <strain evidence="2 3">AJA228-03</strain>
    </source>
</reference>
<evidence type="ECO:0000256" key="1">
    <source>
        <dbReference type="SAM" id="MobiDB-lite"/>
    </source>
</evidence>
<protein>
    <submittedName>
        <fullName evidence="2">Uncharacterized protein</fullName>
    </submittedName>
</protein>
<evidence type="ECO:0000313" key="2">
    <source>
        <dbReference type="EMBL" id="KAL3816976.1"/>
    </source>
</evidence>
<keyword evidence="3" id="KW-1185">Reference proteome</keyword>
<name>A0ABD3RXN5_9STRA</name>
<sequence>MALAFYVDGPDSIAKAFAAHDEYTAVFTYYVRGKNPKCRMLTPDEDNYYSAPFCFLPKYQQQQQQHHQNNGGGGGAGGGSSSSSSSSGYLVFTSQVPWLHGNPRSDRSDRAHYQAEEWMKERGRLDPPYIGSVEEFQAKMGLREMDVHTFTIDGCYPTCDEISQALEDRAVEVTCSVMGWRMPQNWRALRRKMTDLHSIPILNLAEWDQHRRQRRMRDNGNVSNNDDKDDDDGRSATGGGDAANVDDVDDDAHGEGRNNETTTRNEDDAKVVPSDHRDDTNNDDEYDRQEEKKDCSTEEQRRHRRC</sequence>
<dbReference type="Proteomes" id="UP001530377">
    <property type="component" value="Unassembled WGS sequence"/>
</dbReference>
<gene>
    <name evidence="2" type="ORF">ACHAXA_011764</name>
</gene>
<feature type="compositionally biased region" description="Gly residues" evidence="1">
    <location>
        <begin position="70"/>
        <end position="80"/>
    </location>
</feature>
<evidence type="ECO:0000313" key="3">
    <source>
        <dbReference type="Proteomes" id="UP001530377"/>
    </source>
</evidence>
<organism evidence="2 3">
    <name type="scientific">Cyclostephanos tholiformis</name>
    <dbReference type="NCBI Taxonomy" id="382380"/>
    <lineage>
        <taxon>Eukaryota</taxon>
        <taxon>Sar</taxon>
        <taxon>Stramenopiles</taxon>
        <taxon>Ochrophyta</taxon>
        <taxon>Bacillariophyta</taxon>
        <taxon>Coscinodiscophyceae</taxon>
        <taxon>Thalassiosirophycidae</taxon>
        <taxon>Stephanodiscales</taxon>
        <taxon>Stephanodiscaceae</taxon>
        <taxon>Cyclostephanos</taxon>
    </lineage>
</organism>
<comment type="caution">
    <text evidence="2">The sequence shown here is derived from an EMBL/GenBank/DDBJ whole genome shotgun (WGS) entry which is preliminary data.</text>
</comment>